<accession>A0A8J4SZU4</accession>
<dbReference type="OrthoDB" id="10457616at2759"/>
<comment type="caution">
    <text evidence="1">The sequence shown here is derived from an EMBL/GenBank/DDBJ whole genome shotgun (WGS) entry which is preliminary data.</text>
</comment>
<organism evidence="1 2">
    <name type="scientific">Paragonimus heterotremus</name>
    <dbReference type="NCBI Taxonomy" id="100268"/>
    <lineage>
        <taxon>Eukaryota</taxon>
        <taxon>Metazoa</taxon>
        <taxon>Spiralia</taxon>
        <taxon>Lophotrochozoa</taxon>
        <taxon>Platyhelminthes</taxon>
        <taxon>Trematoda</taxon>
        <taxon>Digenea</taxon>
        <taxon>Plagiorchiida</taxon>
        <taxon>Troglotremata</taxon>
        <taxon>Troglotrematidae</taxon>
        <taxon>Paragonimus</taxon>
    </lineage>
</organism>
<dbReference type="EMBL" id="LUCH01017205">
    <property type="protein sequence ID" value="KAF5395239.1"/>
    <property type="molecule type" value="Genomic_DNA"/>
</dbReference>
<evidence type="ECO:0000313" key="1">
    <source>
        <dbReference type="EMBL" id="KAF5395239.1"/>
    </source>
</evidence>
<gene>
    <name evidence="1" type="ORF">PHET_04254</name>
</gene>
<dbReference type="AlphaFoldDB" id="A0A8J4SZU4"/>
<proteinExistence type="predicted"/>
<dbReference type="Proteomes" id="UP000748531">
    <property type="component" value="Unassembled WGS sequence"/>
</dbReference>
<name>A0A8J4SZU4_9TREM</name>
<protein>
    <submittedName>
        <fullName evidence="1">Uncharacterized protein</fullName>
    </submittedName>
</protein>
<sequence length="66" mass="7555">MPSEKVDALIWLQCTKNHVDEIVNLITQIRSNENETDFTDGSYQHLIADQYDLSIANSPGINEHRL</sequence>
<evidence type="ECO:0000313" key="2">
    <source>
        <dbReference type="Proteomes" id="UP000748531"/>
    </source>
</evidence>
<keyword evidence="2" id="KW-1185">Reference proteome</keyword>
<reference evidence="1" key="1">
    <citation type="submission" date="2019-05" db="EMBL/GenBank/DDBJ databases">
        <title>Annotation for the trematode Paragonimus heterotremus.</title>
        <authorList>
            <person name="Choi Y.-J."/>
        </authorList>
    </citation>
    <scope>NUCLEOTIDE SEQUENCE</scope>
    <source>
        <strain evidence="1">LC</strain>
    </source>
</reference>